<evidence type="ECO:0000313" key="2">
    <source>
        <dbReference type="Proteomes" id="UP000309788"/>
    </source>
</evidence>
<name>A0A5R9K7H2_9BACT</name>
<evidence type="ECO:0000313" key="1">
    <source>
        <dbReference type="EMBL" id="TLU89813.1"/>
    </source>
</evidence>
<proteinExistence type="predicted"/>
<gene>
    <name evidence="1" type="ORF">FEM55_19960</name>
</gene>
<dbReference type="RefSeq" id="WP_138283166.1">
    <property type="nucleotide sequence ID" value="NZ_BMGE01000006.1"/>
</dbReference>
<dbReference type="EMBL" id="VCEI01000029">
    <property type="protein sequence ID" value="TLU89813.1"/>
    <property type="molecule type" value="Genomic_DNA"/>
</dbReference>
<protein>
    <submittedName>
        <fullName evidence="1">Uncharacterized protein</fullName>
    </submittedName>
</protein>
<sequence>MKLNYLGSALSVSLILFSDNAVCQVKSKQIPYHVDQRAAPEISEFSALIPEKVGEFIRIEYQAPEPGQDGEALYKSEDGEIFMLFSRQDHSDDVKEVMKVIMDEVDMHIANATSVINLETDPAYIHLVGPKIAFFAWNRGLYCFSADSTNGNKLVLNRFMNSFPY</sequence>
<dbReference type="Proteomes" id="UP000309788">
    <property type="component" value="Unassembled WGS sequence"/>
</dbReference>
<dbReference type="AlphaFoldDB" id="A0A5R9K7H2"/>
<dbReference type="OrthoDB" id="953460at2"/>
<keyword evidence="2" id="KW-1185">Reference proteome</keyword>
<organism evidence="1 2">
    <name type="scientific">Dyadobacter sediminis</name>
    <dbReference type="NCBI Taxonomy" id="1493691"/>
    <lineage>
        <taxon>Bacteria</taxon>
        <taxon>Pseudomonadati</taxon>
        <taxon>Bacteroidota</taxon>
        <taxon>Cytophagia</taxon>
        <taxon>Cytophagales</taxon>
        <taxon>Spirosomataceae</taxon>
        <taxon>Dyadobacter</taxon>
    </lineage>
</organism>
<reference evidence="1 2" key="1">
    <citation type="submission" date="2019-05" db="EMBL/GenBank/DDBJ databases">
        <authorList>
            <person name="Qu J.-H."/>
        </authorList>
    </citation>
    <scope>NUCLEOTIDE SEQUENCE [LARGE SCALE GENOMIC DNA]</scope>
    <source>
        <strain evidence="1 2">Z12</strain>
    </source>
</reference>
<accession>A0A5R9K7H2</accession>
<comment type="caution">
    <text evidence="1">The sequence shown here is derived from an EMBL/GenBank/DDBJ whole genome shotgun (WGS) entry which is preliminary data.</text>
</comment>